<feature type="domain" description="Heterokaryon incompatibility" evidence="1">
    <location>
        <begin position="47"/>
        <end position="137"/>
    </location>
</feature>
<dbReference type="Pfam" id="PF06985">
    <property type="entry name" value="HET"/>
    <property type="match status" value="1"/>
</dbReference>
<evidence type="ECO:0000259" key="1">
    <source>
        <dbReference type="Pfam" id="PF06985"/>
    </source>
</evidence>
<dbReference type="OrthoDB" id="3598674at2759"/>
<sequence>MAPTIYDESKLDPDRNDIRLLELAPGGPEDELTATLSTASLNSSPSYEVLSYVWGDMTTPRLIQIQSSFAITKNLEAALRGLRLPNQHRTLWVDAICIDQDDLPERQSQVQLMKQIYSQSSRVLAWLGEEEEGDKEVFDFLASLSSGTYVFTRDCVDQPDDEYQKGDCETPIYIAYDQLRASEFLAGTYDNYCSLCMPCRYGLNTYTHQVGGIMALRNAVERGAQADLLECVVRNRSRLAADPRDKVYAFLGISATFQADLVVPDYAQTVEEVYVDFAFQTMKMGGPRILLHAGNCEPSQYQLPSWVPDWTAPRLSSYGDIMMVTRQLRYELFNACGEEMAIPTFYSDIPPGVISFEGVLVDSVLHVGGLHPWNKWSPDSSILKQWEDLATLGKDPDSLYATQKCTVKEAFWRTMLCDTVIMGQFRGSKYSRAGPEHETYFWQCWNLKMNSELPEEAQQSAFLSNNIEAAKVDGGALFESPSLVQVLGSMPVAALGRRFFVTKTGYIGIGPSTIQEGDEIWVVATCKVPLIVRKCDEDEAVTLFAEDIIFPLYTLVGDSYVHGIMDGEKTGSWEEEKTKLMLQYTNKDREVYVKKKANAKEKLTLPKCNIYVVAETPNSKGKEP</sequence>
<evidence type="ECO:0000313" key="2">
    <source>
        <dbReference type="EMBL" id="PMD37908.1"/>
    </source>
</evidence>
<dbReference type="InterPro" id="IPR010730">
    <property type="entry name" value="HET"/>
</dbReference>
<dbReference type="PANTHER" id="PTHR24148">
    <property type="entry name" value="ANKYRIN REPEAT DOMAIN-CONTAINING PROTEIN 39 HOMOLOG-RELATED"/>
    <property type="match status" value="1"/>
</dbReference>
<dbReference type="EMBL" id="KZ613948">
    <property type="protein sequence ID" value="PMD37908.1"/>
    <property type="molecule type" value="Genomic_DNA"/>
</dbReference>
<evidence type="ECO:0000313" key="3">
    <source>
        <dbReference type="Proteomes" id="UP000235786"/>
    </source>
</evidence>
<organism evidence="2 3">
    <name type="scientific">Hyaloscypha variabilis (strain UAMH 11265 / GT02V1 / F)</name>
    <name type="common">Meliniomyces variabilis</name>
    <dbReference type="NCBI Taxonomy" id="1149755"/>
    <lineage>
        <taxon>Eukaryota</taxon>
        <taxon>Fungi</taxon>
        <taxon>Dikarya</taxon>
        <taxon>Ascomycota</taxon>
        <taxon>Pezizomycotina</taxon>
        <taxon>Leotiomycetes</taxon>
        <taxon>Helotiales</taxon>
        <taxon>Hyaloscyphaceae</taxon>
        <taxon>Hyaloscypha</taxon>
        <taxon>Hyaloscypha variabilis</taxon>
    </lineage>
</organism>
<dbReference type="InterPro" id="IPR052895">
    <property type="entry name" value="HetReg/Transcr_Mod"/>
</dbReference>
<dbReference type="Pfam" id="PF26639">
    <property type="entry name" value="Het-6_barrel"/>
    <property type="match status" value="1"/>
</dbReference>
<reference evidence="2 3" key="1">
    <citation type="submission" date="2016-04" db="EMBL/GenBank/DDBJ databases">
        <title>A degradative enzymes factory behind the ericoid mycorrhizal symbiosis.</title>
        <authorList>
            <consortium name="DOE Joint Genome Institute"/>
            <person name="Martino E."/>
            <person name="Morin E."/>
            <person name="Grelet G."/>
            <person name="Kuo A."/>
            <person name="Kohler A."/>
            <person name="Daghino S."/>
            <person name="Barry K."/>
            <person name="Choi C."/>
            <person name="Cichocki N."/>
            <person name="Clum A."/>
            <person name="Copeland A."/>
            <person name="Hainaut M."/>
            <person name="Haridas S."/>
            <person name="Labutti K."/>
            <person name="Lindquist E."/>
            <person name="Lipzen A."/>
            <person name="Khouja H.-R."/>
            <person name="Murat C."/>
            <person name="Ohm R."/>
            <person name="Olson A."/>
            <person name="Spatafora J."/>
            <person name="Veneault-Fourrey C."/>
            <person name="Henrissat B."/>
            <person name="Grigoriev I."/>
            <person name="Martin F."/>
            <person name="Perotto S."/>
        </authorList>
    </citation>
    <scope>NUCLEOTIDE SEQUENCE [LARGE SCALE GENOMIC DNA]</scope>
    <source>
        <strain evidence="2 3">F</strain>
    </source>
</reference>
<keyword evidence="3" id="KW-1185">Reference proteome</keyword>
<accession>A0A2J6RHB5</accession>
<dbReference type="AlphaFoldDB" id="A0A2J6RHB5"/>
<gene>
    <name evidence="2" type="ORF">L207DRAFT_567691</name>
</gene>
<protein>
    <recommendedName>
        <fullName evidence="1">Heterokaryon incompatibility domain-containing protein</fullName>
    </recommendedName>
</protein>
<proteinExistence type="predicted"/>
<dbReference type="Proteomes" id="UP000235786">
    <property type="component" value="Unassembled WGS sequence"/>
</dbReference>
<name>A0A2J6RHB5_HYAVF</name>
<dbReference type="PANTHER" id="PTHR24148:SF73">
    <property type="entry name" value="HET DOMAIN PROTEIN (AFU_ORTHOLOGUE AFUA_8G01020)"/>
    <property type="match status" value="1"/>
</dbReference>